<keyword evidence="10" id="KW-1185">Reference proteome</keyword>
<dbReference type="InterPro" id="IPR050570">
    <property type="entry name" value="Cell_wall_metabolism_enzyme"/>
</dbReference>
<dbReference type="PANTHER" id="PTHR21666">
    <property type="entry name" value="PEPTIDASE-RELATED"/>
    <property type="match status" value="1"/>
</dbReference>
<keyword evidence="4 9" id="KW-0378">Hydrolase</keyword>
<dbReference type="CDD" id="cd12797">
    <property type="entry name" value="M23_peptidase"/>
    <property type="match status" value="1"/>
</dbReference>
<dbReference type="GO" id="GO:0016787">
    <property type="term" value="F:hydrolase activity"/>
    <property type="evidence" value="ECO:0007669"/>
    <property type="project" value="UniProtKB-KW"/>
</dbReference>
<evidence type="ECO:0000256" key="2">
    <source>
        <dbReference type="ARBA" id="ARBA00022670"/>
    </source>
</evidence>
<dbReference type="Gene3D" id="2.70.70.10">
    <property type="entry name" value="Glucose Permease (Domain IIA)"/>
    <property type="match status" value="1"/>
</dbReference>
<dbReference type="Gene3D" id="3.10.450.350">
    <property type="match status" value="1"/>
</dbReference>
<accession>A0ABU0J4K9</accession>
<dbReference type="PANTHER" id="PTHR21666:SF288">
    <property type="entry name" value="CELL DIVISION PROTEIN YTFB"/>
    <property type="match status" value="1"/>
</dbReference>
<dbReference type="Proteomes" id="UP001242480">
    <property type="component" value="Unassembled WGS sequence"/>
</dbReference>
<comment type="cofactor">
    <cofactor evidence="1">
        <name>Zn(2+)</name>
        <dbReference type="ChEBI" id="CHEBI:29105"/>
    </cofactor>
</comment>
<keyword evidence="3" id="KW-0479">Metal-binding</keyword>
<evidence type="ECO:0000256" key="7">
    <source>
        <dbReference type="SAM" id="MobiDB-lite"/>
    </source>
</evidence>
<evidence type="ECO:0000313" key="9">
    <source>
        <dbReference type="EMBL" id="MDQ0468570.1"/>
    </source>
</evidence>
<proteinExistence type="predicted"/>
<feature type="region of interest" description="Disordered" evidence="7">
    <location>
        <begin position="98"/>
        <end position="142"/>
    </location>
</feature>
<evidence type="ECO:0000256" key="6">
    <source>
        <dbReference type="ARBA" id="ARBA00023049"/>
    </source>
</evidence>
<gene>
    <name evidence="9" type="ORF">QO011_001570</name>
</gene>
<reference evidence="9 10" key="1">
    <citation type="submission" date="2023-07" db="EMBL/GenBank/DDBJ databases">
        <title>Genomic Encyclopedia of Type Strains, Phase IV (KMG-IV): sequencing the most valuable type-strain genomes for metagenomic binning, comparative biology and taxonomic classification.</title>
        <authorList>
            <person name="Goeker M."/>
        </authorList>
    </citation>
    <scope>NUCLEOTIDE SEQUENCE [LARGE SCALE GENOMIC DNA]</scope>
    <source>
        <strain evidence="9 10">DSM 19619</strain>
    </source>
</reference>
<dbReference type="InterPro" id="IPR016047">
    <property type="entry name" value="M23ase_b-sheet_dom"/>
</dbReference>
<feature type="domain" description="M23ase beta-sheet core" evidence="8">
    <location>
        <begin position="422"/>
        <end position="519"/>
    </location>
</feature>
<dbReference type="EMBL" id="JAUSVX010000002">
    <property type="protein sequence ID" value="MDQ0468570.1"/>
    <property type="molecule type" value="Genomic_DNA"/>
</dbReference>
<comment type="caution">
    <text evidence="9">The sequence shown here is derived from an EMBL/GenBank/DDBJ whole genome shotgun (WGS) entry which is preliminary data.</text>
</comment>
<evidence type="ECO:0000256" key="3">
    <source>
        <dbReference type="ARBA" id="ARBA00022723"/>
    </source>
</evidence>
<dbReference type="Pfam" id="PF01551">
    <property type="entry name" value="Peptidase_M23"/>
    <property type="match status" value="1"/>
</dbReference>
<keyword evidence="2" id="KW-0645">Protease</keyword>
<protein>
    <submittedName>
        <fullName evidence="9">Murein DD-endopeptidase MepM/ murein hydrolase activator NlpD</fullName>
    </submittedName>
</protein>
<evidence type="ECO:0000259" key="8">
    <source>
        <dbReference type="Pfam" id="PF01551"/>
    </source>
</evidence>
<feature type="compositionally biased region" description="Basic and acidic residues" evidence="7">
    <location>
        <begin position="106"/>
        <end position="123"/>
    </location>
</feature>
<evidence type="ECO:0000256" key="5">
    <source>
        <dbReference type="ARBA" id="ARBA00022833"/>
    </source>
</evidence>
<feature type="region of interest" description="Disordered" evidence="7">
    <location>
        <begin position="53"/>
        <end position="83"/>
    </location>
</feature>
<feature type="compositionally biased region" description="Basic and acidic residues" evidence="7">
    <location>
        <begin position="55"/>
        <end position="70"/>
    </location>
</feature>
<sequence length="561" mass="60602">MDRRAVSLRWMAGIVLMGLAAAGLLGGALLAALGQRPRFAGLPVFVTPRVSRPTIAEEDRGDRDPARTDGRGGGGSALRIEQLNDTGAMRPFTRVSARLSQIGSRPRAEEIDRSVAGGEDRQRAAASPSELPPIILFGTSHRPPPRNVSAYAEDRSGQDIARVIGRPLNETILVKSPAAPGARRHVVSARAGDRLSSILGALAVGPDEGSAILTALARRRRFVDAPLAGGDVVTLVEEAPSPDTQAPHPMEVSVERRDGGIAAVARTDDGRYESIATEQTEREDHGPAFTGPDLSIAPAETLRDSLRALAQSNHVDEGLVVELIRLCGRDFDLDRPLAPTDATDILYAPDERGQPELVFAGLRAQGKTRRYYRFRASDDRSTDFYDEDGRSITTFLLRNPVVDGRLGDGFGWRTHPVLHDRRFHEGVDYAAPYGSPIAAAGAGVVEIIGQERGYGRYVRIRHDLGYETAYAHVAGFPAGLKVGDRVRQGETIAYVGSTGLSTGPHLYYEVWINGRRVDPLRIGLAGGRILQGDVLQQFQESARQIDRLIDVPQDVAATPGR</sequence>
<dbReference type="InterPro" id="IPR011055">
    <property type="entry name" value="Dup_hybrid_motif"/>
</dbReference>
<organism evidence="9 10">
    <name type="scientific">Labrys wisconsinensis</name>
    <dbReference type="NCBI Taxonomy" id="425677"/>
    <lineage>
        <taxon>Bacteria</taxon>
        <taxon>Pseudomonadati</taxon>
        <taxon>Pseudomonadota</taxon>
        <taxon>Alphaproteobacteria</taxon>
        <taxon>Hyphomicrobiales</taxon>
        <taxon>Xanthobacteraceae</taxon>
        <taxon>Labrys</taxon>
    </lineage>
</organism>
<name>A0ABU0J4K9_9HYPH</name>
<keyword evidence="5" id="KW-0862">Zinc</keyword>
<keyword evidence="6" id="KW-0482">Metalloprotease</keyword>
<evidence type="ECO:0000313" key="10">
    <source>
        <dbReference type="Proteomes" id="UP001242480"/>
    </source>
</evidence>
<evidence type="ECO:0000256" key="4">
    <source>
        <dbReference type="ARBA" id="ARBA00022801"/>
    </source>
</evidence>
<evidence type="ECO:0000256" key="1">
    <source>
        <dbReference type="ARBA" id="ARBA00001947"/>
    </source>
</evidence>
<dbReference type="RefSeq" id="WP_307269955.1">
    <property type="nucleotide sequence ID" value="NZ_JAUSVX010000002.1"/>
</dbReference>
<dbReference type="SUPFAM" id="SSF51261">
    <property type="entry name" value="Duplicated hybrid motif"/>
    <property type="match status" value="1"/>
</dbReference>